<name>A0A7R9E5D6_9NEOP</name>
<evidence type="ECO:0000313" key="2">
    <source>
        <dbReference type="EMBL" id="CAD7427359.1"/>
    </source>
</evidence>
<reference evidence="2" key="1">
    <citation type="submission" date="2020-11" db="EMBL/GenBank/DDBJ databases">
        <authorList>
            <person name="Tran Van P."/>
        </authorList>
    </citation>
    <scope>NUCLEOTIDE SEQUENCE</scope>
</reference>
<feature type="region of interest" description="Disordered" evidence="1">
    <location>
        <begin position="91"/>
        <end position="140"/>
    </location>
</feature>
<protein>
    <submittedName>
        <fullName evidence="2">Uncharacterized protein</fullName>
    </submittedName>
</protein>
<accession>A0A7R9E5D6</accession>
<feature type="compositionally biased region" description="Basic and acidic residues" evidence="1">
    <location>
        <begin position="128"/>
        <end position="140"/>
    </location>
</feature>
<evidence type="ECO:0000256" key="1">
    <source>
        <dbReference type="SAM" id="MobiDB-lite"/>
    </source>
</evidence>
<proteinExistence type="predicted"/>
<dbReference type="AlphaFoldDB" id="A0A7R9E5D6"/>
<sequence length="140" mass="16334">MGISVGAQEGHHNDYAHTIKRMTRLLRHRQTHVWLWRPFTFGLSPSGREHNKCVKVVHNFTEKVRKRLFKERVLTWKRTMEIAYAMEQASESAVEASHGHLNTEPEEVSPKSMNPERPRDSGLAPRRGTQERKPVIRMDL</sequence>
<dbReference type="EMBL" id="OB793439">
    <property type="protein sequence ID" value="CAD7427359.1"/>
    <property type="molecule type" value="Genomic_DNA"/>
</dbReference>
<gene>
    <name evidence="2" type="ORF">TMSB3V08_LOCUS4209</name>
</gene>
<organism evidence="2">
    <name type="scientific">Timema monikensis</name>
    <dbReference type="NCBI Taxonomy" id="170555"/>
    <lineage>
        <taxon>Eukaryota</taxon>
        <taxon>Metazoa</taxon>
        <taxon>Ecdysozoa</taxon>
        <taxon>Arthropoda</taxon>
        <taxon>Hexapoda</taxon>
        <taxon>Insecta</taxon>
        <taxon>Pterygota</taxon>
        <taxon>Neoptera</taxon>
        <taxon>Polyneoptera</taxon>
        <taxon>Phasmatodea</taxon>
        <taxon>Timematodea</taxon>
        <taxon>Timematoidea</taxon>
        <taxon>Timematidae</taxon>
        <taxon>Timema</taxon>
    </lineage>
</organism>